<evidence type="ECO:0000313" key="1">
    <source>
        <dbReference type="EMBL" id="EYB69203.1"/>
    </source>
</evidence>
<dbReference type="OrthoDB" id="54168at2"/>
<dbReference type="Proteomes" id="UP000020492">
    <property type="component" value="Unassembled WGS sequence"/>
</dbReference>
<name>A0A016QT18_9DEIO</name>
<dbReference type="eggNOG" id="COG0470">
    <property type="taxonomic scope" value="Bacteria"/>
</dbReference>
<dbReference type="RefSeq" id="WP_034354113.1">
    <property type="nucleotide sequence ID" value="NZ_JHAC01000011.1"/>
</dbReference>
<gene>
    <name evidence="1" type="ORF">DEIPH_ctg011orf0195</name>
</gene>
<proteinExistence type="predicted"/>
<dbReference type="PATRIC" id="fig|1476583.3.peg.804"/>
<organism evidence="1 2">
    <name type="scientific">Deinococcus phoenicis</name>
    <dbReference type="NCBI Taxonomy" id="1476583"/>
    <lineage>
        <taxon>Bacteria</taxon>
        <taxon>Thermotogati</taxon>
        <taxon>Deinococcota</taxon>
        <taxon>Deinococci</taxon>
        <taxon>Deinococcales</taxon>
        <taxon>Deinococcaceae</taxon>
        <taxon>Deinococcus</taxon>
    </lineage>
</organism>
<sequence>MLAVHLLGHVHITQAERIVHVSSKAAALLGYLALEARPHHREHLAELLWDSPDALRNLRVELTRLKQQGVSPFPARQPMLSLSCPTDLSSWVAGAGALTERDLPGWLSLLRGPPLSGLEDLGSTNFRAWVDQQRSVIGDQLERLLMQTHARFERQGQGYAAELIRARAELLGLNFSVERSPVQAPELPFDWPGELLALREVLGQAQHAPQLVLLQGHSGSRRPMLRALVEGTAWRAVQLQSAPQRPLVQAALLQHLLRAVPPELRSPEPPPVPSQDADADLVRIAGIMVQAAMPLVVAFHDADAEQRWLPATVRFALDLPVPLVLVLSATSAHVLEELRPALGHVDRERIHHVTLPPLGVGSVMRAMRAQRADVEDDTLRARATRVVQQSEGWPRYVQALLRVDAGHRPGQAAMPGAIRDLLLVELGGLPEHIRAGLAHLAQLHDRFTPELARTLLGDAADEVLQVAVRACILVHASSHEALTFPELTYRSSDAEVHLAFANEPVRVALASLLPPAQRHAVRRLLAELLLPLQPALSRLYAERAHLPDLAEAARAALPPLPASPLRTAPIELVGEPPASAQPRHASATPNGYRVALEGGYLEVLRRGRLGPPPLLSLFFPEVPAGPWTLTARLDVLNTAPQLGMFPPPYALGLRAGSGPRQVYSAEPLPDHSDGGTSHIFGGVLPLARWFRLTGKGGGGHLEVSVRAMDVALTLAGLRWGDRTLLPFG</sequence>
<dbReference type="STRING" id="1476583.DEIPH_ctg011orf0195"/>
<dbReference type="EMBL" id="JHAC01000011">
    <property type="protein sequence ID" value="EYB69203.1"/>
    <property type="molecule type" value="Genomic_DNA"/>
</dbReference>
<reference evidence="1 2" key="1">
    <citation type="submission" date="2014-03" db="EMBL/GenBank/DDBJ databases">
        <title>Draft genome sequence of Deinococcus phoenicis 1P10ME.</title>
        <authorList>
            <person name="Stepanov V.G."/>
            <person name="Vaishampayan P."/>
            <person name="Venkateswaran K."/>
            <person name="Fox G.E."/>
        </authorList>
    </citation>
    <scope>NUCLEOTIDE SEQUENCE [LARGE SCALE GENOMIC DNA]</scope>
    <source>
        <strain evidence="1 2">1P10ME</strain>
    </source>
</reference>
<protein>
    <recommendedName>
        <fullName evidence="3">SARP family transcriptional regulator</fullName>
    </recommendedName>
</protein>
<comment type="caution">
    <text evidence="1">The sequence shown here is derived from an EMBL/GenBank/DDBJ whole genome shotgun (WGS) entry which is preliminary data.</text>
</comment>
<evidence type="ECO:0000313" key="2">
    <source>
        <dbReference type="Proteomes" id="UP000020492"/>
    </source>
</evidence>
<evidence type="ECO:0008006" key="3">
    <source>
        <dbReference type="Google" id="ProtNLM"/>
    </source>
</evidence>
<dbReference type="AlphaFoldDB" id="A0A016QT18"/>
<keyword evidence="2" id="KW-1185">Reference proteome</keyword>
<accession>A0A016QT18</accession>